<organism evidence="1 2">
    <name type="scientific">Aphis glycines</name>
    <name type="common">Soybean aphid</name>
    <dbReference type="NCBI Taxonomy" id="307491"/>
    <lineage>
        <taxon>Eukaryota</taxon>
        <taxon>Metazoa</taxon>
        <taxon>Ecdysozoa</taxon>
        <taxon>Arthropoda</taxon>
        <taxon>Hexapoda</taxon>
        <taxon>Insecta</taxon>
        <taxon>Pterygota</taxon>
        <taxon>Neoptera</taxon>
        <taxon>Paraneoptera</taxon>
        <taxon>Hemiptera</taxon>
        <taxon>Sternorrhyncha</taxon>
        <taxon>Aphidomorpha</taxon>
        <taxon>Aphidoidea</taxon>
        <taxon>Aphididae</taxon>
        <taxon>Aphidini</taxon>
        <taxon>Aphis</taxon>
        <taxon>Aphis</taxon>
    </lineage>
</organism>
<comment type="caution">
    <text evidence="1">The sequence shown here is derived from an EMBL/GenBank/DDBJ whole genome shotgun (WGS) entry which is preliminary data.</text>
</comment>
<reference evidence="1 2" key="1">
    <citation type="submission" date="2019-08" db="EMBL/GenBank/DDBJ databases">
        <title>The genome of the soybean aphid Biotype 1, its phylome, world population structure and adaptation to the North American continent.</title>
        <authorList>
            <person name="Giordano R."/>
            <person name="Donthu R.K."/>
            <person name="Hernandez A.G."/>
            <person name="Wright C.L."/>
            <person name="Zimin A.V."/>
        </authorList>
    </citation>
    <scope>NUCLEOTIDE SEQUENCE [LARGE SCALE GENOMIC DNA]</scope>
    <source>
        <tissue evidence="1">Whole aphids</tissue>
    </source>
</reference>
<protein>
    <submittedName>
        <fullName evidence="1">Uncharacterized protein</fullName>
    </submittedName>
</protein>
<dbReference type="EMBL" id="VYZN01000025">
    <property type="protein sequence ID" value="KAE9535894.1"/>
    <property type="molecule type" value="Genomic_DNA"/>
</dbReference>
<proteinExistence type="predicted"/>
<evidence type="ECO:0000313" key="1">
    <source>
        <dbReference type="EMBL" id="KAE9535894.1"/>
    </source>
</evidence>
<evidence type="ECO:0000313" key="2">
    <source>
        <dbReference type="Proteomes" id="UP000475862"/>
    </source>
</evidence>
<keyword evidence="2" id="KW-1185">Reference proteome</keyword>
<dbReference type="AlphaFoldDB" id="A0A6G0TNX4"/>
<gene>
    <name evidence="1" type="ORF">AGLY_007795</name>
</gene>
<name>A0A6G0TNX4_APHGL</name>
<accession>A0A6G0TNX4</accession>
<dbReference type="Proteomes" id="UP000475862">
    <property type="component" value="Unassembled WGS sequence"/>
</dbReference>
<sequence>MIINSSSKDSTFSKAAVLVSLSSINAATSNTLSRHIAARSSTRKHIMQTCISSLVSPIFNFAACRDLRLIPGLSNNQSTNPDHDFDHLEIHEPTYLIKLVIGYKTYKTQLNISNINSGRRGLTCSTLCPFCKRVRLFSEQSEILCTTSYKQYFTSLNTYIRLMDICLMFIYKTNINLQTKDILTTNTKPKIIYKRSIIICLTSYHVFNRRFPSAKMQIQCGRLTSTELTEIITENYLLKTIQKGFYKSVYITMISYGYNFLTTTLCQSKRS</sequence>